<keyword evidence="4" id="KW-1185">Reference proteome</keyword>
<organism evidence="3 4">
    <name type="scientific">Gemmata palustris</name>
    <dbReference type="NCBI Taxonomy" id="2822762"/>
    <lineage>
        <taxon>Bacteria</taxon>
        <taxon>Pseudomonadati</taxon>
        <taxon>Planctomycetota</taxon>
        <taxon>Planctomycetia</taxon>
        <taxon>Gemmatales</taxon>
        <taxon>Gemmataceae</taxon>
        <taxon>Gemmata</taxon>
    </lineage>
</organism>
<dbReference type="EMBL" id="JAGKQQ010000001">
    <property type="protein sequence ID" value="MBP3958274.1"/>
    <property type="molecule type" value="Genomic_DNA"/>
</dbReference>
<feature type="compositionally biased region" description="Basic and acidic residues" evidence="1">
    <location>
        <begin position="30"/>
        <end position="58"/>
    </location>
</feature>
<evidence type="ECO:0000313" key="3">
    <source>
        <dbReference type="EMBL" id="MBP3958274.1"/>
    </source>
</evidence>
<dbReference type="RefSeq" id="WP_210658105.1">
    <property type="nucleotide sequence ID" value="NZ_JAGKQQ010000001.1"/>
</dbReference>
<gene>
    <name evidence="3" type="ORF">J8F10_23755</name>
</gene>
<accession>A0ABS5BX34</accession>
<evidence type="ECO:0000313" key="4">
    <source>
        <dbReference type="Proteomes" id="UP000676565"/>
    </source>
</evidence>
<reference evidence="3 4" key="1">
    <citation type="submission" date="2021-04" db="EMBL/GenBank/DDBJ databases">
        <authorList>
            <person name="Ivanova A."/>
        </authorList>
    </citation>
    <scope>NUCLEOTIDE SEQUENCE [LARGE SCALE GENOMIC DNA]</scope>
    <source>
        <strain evidence="3 4">G18</strain>
    </source>
</reference>
<sequence>MRSRRAAAALLAALLGWAALPGCGGSAPQAEKKDEKKDEPKKGPDADPKKGPDADPKKSPTPVAEPKNALGPVEPAAATMADAFLKDLGQGTAKADALSPALLKAVGKPLELPDDIKNGVSPDAATRWLKYIGEGYTFSLVLDRQQAGDAVYWRGQVNGRQLPPAGGGYSLRLIKDAGAWKVDALVITSVEIKGRIATGTADAALQEFAATSFVELLADASGMEPKNRAPALAHAMVPALRVSWAPPFEGDTKQGYDYSTGKLTVKATEYGGGTKEFSVSKIADLTFSAELTKPAGKKTIVVKLVKGTTPGEWLVSEVAEAR</sequence>
<keyword evidence="2" id="KW-0732">Signal</keyword>
<evidence type="ECO:0000256" key="1">
    <source>
        <dbReference type="SAM" id="MobiDB-lite"/>
    </source>
</evidence>
<dbReference type="Proteomes" id="UP000676565">
    <property type="component" value="Unassembled WGS sequence"/>
</dbReference>
<name>A0ABS5BX34_9BACT</name>
<feature type="chain" id="PRO_5045206044" description="Lipoprotein" evidence="2">
    <location>
        <begin position="19"/>
        <end position="322"/>
    </location>
</feature>
<evidence type="ECO:0000256" key="2">
    <source>
        <dbReference type="SAM" id="SignalP"/>
    </source>
</evidence>
<feature type="signal peptide" evidence="2">
    <location>
        <begin position="1"/>
        <end position="18"/>
    </location>
</feature>
<protein>
    <recommendedName>
        <fullName evidence="5">Lipoprotein</fullName>
    </recommendedName>
</protein>
<evidence type="ECO:0008006" key="5">
    <source>
        <dbReference type="Google" id="ProtNLM"/>
    </source>
</evidence>
<proteinExistence type="predicted"/>
<comment type="caution">
    <text evidence="3">The sequence shown here is derived from an EMBL/GenBank/DDBJ whole genome shotgun (WGS) entry which is preliminary data.</text>
</comment>
<feature type="region of interest" description="Disordered" evidence="1">
    <location>
        <begin position="19"/>
        <end position="70"/>
    </location>
</feature>